<keyword evidence="2" id="KW-1185">Reference proteome</keyword>
<protein>
    <submittedName>
        <fullName evidence="1">Uncharacterized protein</fullName>
    </submittedName>
</protein>
<evidence type="ECO:0000313" key="1">
    <source>
        <dbReference type="EMBL" id="TSQ81046.1"/>
    </source>
</evidence>
<gene>
    <name evidence="1" type="ORF">Baya_11225</name>
</gene>
<accession>A0A556V0H6</accession>
<organism evidence="1 2">
    <name type="scientific">Bagarius yarrelli</name>
    <name type="common">Goonch</name>
    <name type="synonym">Bagrus yarrelli</name>
    <dbReference type="NCBI Taxonomy" id="175774"/>
    <lineage>
        <taxon>Eukaryota</taxon>
        <taxon>Metazoa</taxon>
        <taxon>Chordata</taxon>
        <taxon>Craniata</taxon>
        <taxon>Vertebrata</taxon>
        <taxon>Euteleostomi</taxon>
        <taxon>Actinopterygii</taxon>
        <taxon>Neopterygii</taxon>
        <taxon>Teleostei</taxon>
        <taxon>Ostariophysi</taxon>
        <taxon>Siluriformes</taxon>
        <taxon>Sisoridae</taxon>
        <taxon>Sisorinae</taxon>
        <taxon>Bagarius</taxon>
    </lineage>
</organism>
<name>A0A556V0H6_BAGYA</name>
<proteinExistence type="predicted"/>
<dbReference type="EMBL" id="VCAZ01000088">
    <property type="protein sequence ID" value="TSQ81046.1"/>
    <property type="molecule type" value="Genomic_DNA"/>
</dbReference>
<reference evidence="1 2" key="1">
    <citation type="journal article" date="2019" name="Genome Biol. Evol.">
        <title>Whole-Genome Sequencing of the Giant Devil Catfish, Bagarius yarrelli.</title>
        <authorList>
            <person name="Jiang W."/>
            <person name="Lv Y."/>
            <person name="Cheng L."/>
            <person name="Yang K."/>
            <person name="Chao B."/>
            <person name="Wang X."/>
            <person name="Li Y."/>
            <person name="Pan X."/>
            <person name="You X."/>
            <person name="Zhang Y."/>
            <person name="Yang J."/>
            <person name="Li J."/>
            <person name="Zhang X."/>
            <person name="Liu S."/>
            <person name="Sun C."/>
            <person name="Yang J."/>
            <person name="Shi Q."/>
        </authorList>
    </citation>
    <scope>NUCLEOTIDE SEQUENCE [LARGE SCALE GENOMIC DNA]</scope>
    <source>
        <strain evidence="1">JWS20170419001</strain>
        <tissue evidence="1">Muscle</tissue>
    </source>
</reference>
<evidence type="ECO:0000313" key="2">
    <source>
        <dbReference type="Proteomes" id="UP000319801"/>
    </source>
</evidence>
<comment type="caution">
    <text evidence="1">The sequence shown here is derived from an EMBL/GenBank/DDBJ whole genome shotgun (WGS) entry which is preliminary data.</text>
</comment>
<dbReference type="AlphaFoldDB" id="A0A556V0H6"/>
<sequence length="103" mass="11033">MNVTLAKVLAPQMTLNRLQESADRTFGPVCTGSSKATSARHIGDSECLLAASVNLPTNTPTGVGLECSQRPAQQCSTSAHHRHHSCTSEAINPFSVVFVLVWR</sequence>
<dbReference type="Proteomes" id="UP000319801">
    <property type="component" value="Unassembled WGS sequence"/>
</dbReference>